<organism evidence="9 10">
    <name type="scientific">Nocardia amamiensis</name>
    <dbReference type="NCBI Taxonomy" id="404578"/>
    <lineage>
        <taxon>Bacteria</taxon>
        <taxon>Bacillati</taxon>
        <taxon>Actinomycetota</taxon>
        <taxon>Actinomycetes</taxon>
        <taxon>Mycobacteriales</taxon>
        <taxon>Nocardiaceae</taxon>
        <taxon>Nocardia</taxon>
    </lineage>
</organism>
<proteinExistence type="predicted"/>
<feature type="transmembrane region" description="Helical" evidence="7">
    <location>
        <begin position="160"/>
        <end position="181"/>
    </location>
</feature>
<name>A0ABS0D229_9NOCA</name>
<dbReference type="InterPro" id="IPR004840">
    <property type="entry name" value="Amino_acid_permease_CS"/>
</dbReference>
<feature type="domain" description="Amino acid permease/ SLC12A" evidence="8">
    <location>
        <begin position="51"/>
        <end position="463"/>
    </location>
</feature>
<evidence type="ECO:0000256" key="5">
    <source>
        <dbReference type="ARBA" id="ARBA00022989"/>
    </source>
</evidence>
<feature type="transmembrane region" description="Helical" evidence="7">
    <location>
        <begin position="438"/>
        <end position="458"/>
    </location>
</feature>
<dbReference type="PIRSF" id="PIRSF006060">
    <property type="entry name" value="AA_transporter"/>
    <property type="match status" value="1"/>
</dbReference>
<keyword evidence="6 7" id="KW-0472">Membrane</keyword>
<dbReference type="PROSITE" id="PS00218">
    <property type="entry name" value="AMINO_ACID_PERMEASE_1"/>
    <property type="match status" value="1"/>
</dbReference>
<evidence type="ECO:0000256" key="3">
    <source>
        <dbReference type="ARBA" id="ARBA00022692"/>
    </source>
</evidence>
<protein>
    <submittedName>
        <fullName evidence="9">Amino acid permease</fullName>
    </submittedName>
</protein>
<evidence type="ECO:0000256" key="4">
    <source>
        <dbReference type="ARBA" id="ARBA00022970"/>
    </source>
</evidence>
<keyword evidence="4" id="KW-0029">Amino-acid transport</keyword>
<dbReference type="InterPro" id="IPR004841">
    <property type="entry name" value="AA-permease/SLC12A_dom"/>
</dbReference>
<feature type="transmembrane region" description="Helical" evidence="7">
    <location>
        <begin position="232"/>
        <end position="256"/>
    </location>
</feature>
<feature type="transmembrane region" description="Helical" evidence="7">
    <location>
        <begin position="188"/>
        <end position="212"/>
    </location>
</feature>
<reference evidence="9 10" key="1">
    <citation type="submission" date="2020-10" db="EMBL/GenBank/DDBJ databases">
        <title>Identification of Nocardia species via Next-generation sequencing and recognition of intraspecies genetic diversity.</title>
        <authorList>
            <person name="Li P."/>
            <person name="Li P."/>
            <person name="Lu B."/>
        </authorList>
    </citation>
    <scope>NUCLEOTIDE SEQUENCE [LARGE SCALE GENOMIC DNA]</scope>
    <source>
        <strain evidence="9 10">BJ06-0157</strain>
    </source>
</reference>
<dbReference type="PANTHER" id="PTHR43495">
    <property type="entry name" value="GABA PERMEASE"/>
    <property type="match status" value="1"/>
</dbReference>
<evidence type="ECO:0000256" key="2">
    <source>
        <dbReference type="ARBA" id="ARBA00022448"/>
    </source>
</evidence>
<dbReference type="Proteomes" id="UP000702209">
    <property type="component" value="Unassembled WGS sequence"/>
</dbReference>
<feature type="transmembrane region" description="Helical" evidence="7">
    <location>
        <begin position="315"/>
        <end position="338"/>
    </location>
</feature>
<keyword evidence="3 7" id="KW-0812">Transmembrane</keyword>
<feature type="transmembrane region" description="Helical" evidence="7">
    <location>
        <begin position="359"/>
        <end position="386"/>
    </location>
</feature>
<gene>
    <name evidence="9" type="ORF">IU459_35920</name>
</gene>
<sequence>MKRIASLRVECGPPPTISYPVTPAPHRKQTTVSTSLPNSGNLKHSINTRQLTMIGMGGVIGAGLFVGSGKAISSAGPGIVLVYLLTGLVVILVMRMLAELATASPETGSFSSYASRELGTWAGLSVGWIYTYHWCVTVAFESLAGAAIAGQLLSGPPTWLYALIFMSALTAVNLAAVSSFARFEFWFALIKVTAIVLFIGIGIVAIAGLFGGRPAPGTTNLLGRGGLFPKGYTPSLTAALTVFFSYFGTELVTIAAGEAKDPVRAVRASMASVAGRILIFYVGSIFVVVTLMPWNSTQVTESPYTAVLNQLGIPGAQTIMNLIVLTAVLSCLNSGLYSSSRMLYSLAQRGEGPRPLRRTNGAGVPVAGVLTASSVGFLAVVANYFLPTSTVFNFLLSSSGSIAVVVYLCICATQICGRRSRTSEQIATLPVKMWGAPYLSYAVGLILVVLLAGMAFTSSTRSPFALTLTVTVTVTGVAVAAGLVHQRRSTALPPTAAE</sequence>
<feature type="transmembrane region" description="Helical" evidence="7">
    <location>
        <begin position="51"/>
        <end position="72"/>
    </location>
</feature>
<comment type="subcellular location">
    <subcellularLocation>
        <location evidence="1">Membrane</location>
        <topology evidence="1">Multi-pass membrane protein</topology>
    </subcellularLocation>
</comment>
<dbReference type="Pfam" id="PF00324">
    <property type="entry name" value="AA_permease"/>
    <property type="match status" value="1"/>
</dbReference>
<keyword evidence="2" id="KW-0813">Transport</keyword>
<keyword evidence="5 7" id="KW-1133">Transmembrane helix</keyword>
<evidence type="ECO:0000313" key="9">
    <source>
        <dbReference type="EMBL" id="MBF6302869.1"/>
    </source>
</evidence>
<evidence type="ECO:0000313" key="10">
    <source>
        <dbReference type="Proteomes" id="UP000702209"/>
    </source>
</evidence>
<accession>A0ABS0D229</accession>
<feature type="transmembrane region" description="Helical" evidence="7">
    <location>
        <begin position="118"/>
        <end position="140"/>
    </location>
</feature>
<feature type="transmembrane region" description="Helical" evidence="7">
    <location>
        <begin position="392"/>
        <end position="417"/>
    </location>
</feature>
<dbReference type="PANTHER" id="PTHR43495:SF5">
    <property type="entry name" value="GAMMA-AMINOBUTYRIC ACID PERMEASE"/>
    <property type="match status" value="1"/>
</dbReference>
<feature type="transmembrane region" description="Helical" evidence="7">
    <location>
        <begin position="277"/>
        <end position="295"/>
    </location>
</feature>
<feature type="transmembrane region" description="Helical" evidence="7">
    <location>
        <begin position="78"/>
        <end position="98"/>
    </location>
</feature>
<evidence type="ECO:0000256" key="7">
    <source>
        <dbReference type="SAM" id="Phobius"/>
    </source>
</evidence>
<evidence type="ECO:0000256" key="6">
    <source>
        <dbReference type="ARBA" id="ARBA00023136"/>
    </source>
</evidence>
<dbReference type="Gene3D" id="1.20.1740.10">
    <property type="entry name" value="Amino acid/polyamine transporter I"/>
    <property type="match status" value="1"/>
</dbReference>
<evidence type="ECO:0000256" key="1">
    <source>
        <dbReference type="ARBA" id="ARBA00004141"/>
    </source>
</evidence>
<evidence type="ECO:0000259" key="8">
    <source>
        <dbReference type="Pfam" id="PF00324"/>
    </source>
</evidence>
<keyword evidence="10" id="KW-1185">Reference proteome</keyword>
<feature type="transmembrane region" description="Helical" evidence="7">
    <location>
        <begin position="464"/>
        <end position="484"/>
    </location>
</feature>
<comment type="caution">
    <text evidence="9">The sequence shown here is derived from an EMBL/GenBank/DDBJ whole genome shotgun (WGS) entry which is preliminary data.</text>
</comment>
<dbReference type="EMBL" id="JADLQX010000069">
    <property type="protein sequence ID" value="MBF6302869.1"/>
    <property type="molecule type" value="Genomic_DNA"/>
</dbReference>